<organism evidence="2">
    <name type="scientific">Chromera velia CCMP2878</name>
    <dbReference type="NCBI Taxonomy" id="1169474"/>
    <lineage>
        <taxon>Eukaryota</taxon>
        <taxon>Sar</taxon>
        <taxon>Alveolata</taxon>
        <taxon>Colpodellida</taxon>
        <taxon>Chromeraceae</taxon>
        <taxon>Chromera</taxon>
    </lineage>
</organism>
<protein>
    <submittedName>
        <fullName evidence="2">Uncharacterized protein</fullName>
    </submittedName>
</protein>
<dbReference type="AlphaFoldDB" id="A0A0G4HPT5"/>
<reference evidence="2" key="1">
    <citation type="submission" date="2014-11" db="EMBL/GenBank/DDBJ databases">
        <authorList>
            <person name="Otto D Thomas"/>
            <person name="Naeem Raeece"/>
        </authorList>
    </citation>
    <scope>NUCLEOTIDE SEQUENCE</scope>
</reference>
<accession>A0A0G4HPT5</accession>
<evidence type="ECO:0000256" key="1">
    <source>
        <dbReference type="SAM" id="MobiDB-lite"/>
    </source>
</evidence>
<dbReference type="VEuPathDB" id="CryptoDB:Cvel_29885"/>
<sequence>MMNRLRPPWAFGGTPEGTFSERGGGDGGDILSESIVNIRPRKKSGRVDRRITRKEYRVKRAVKGFSYKWRGA</sequence>
<proteinExistence type="predicted"/>
<evidence type="ECO:0000313" key="2">
    <source>
        <dbReference type="EMBL" id="CEM46194.1"/>
    </source>
</evidence>
<feature type="region of interest" description="Disordered" evidence="1">
    <location>
        <begin position="1"/>
        <end position="46"/>
    </location>
</feature>
<dbReference type="EMBL" id="CDMZ01003392">
    <property type="protein sequence ID" value="CEM46194.1"/>
    <property type="molecule type" value="Genomic_DNA"/>
</dbReference>
<gene>
    <name evidence="2" type="ORF">Cvel_29885</name>
</gene>
<name>A0A0G4HPT5_9ALVE</name>